<dbReference type="InterPro" id="IPR008160">
    <property type="entry name" value="Collagen"/>
</dbReference>
<dbReference type="OMA" id="IMPRRDE"/>
<organism evidence="7 8">
    <name type="scientific">Mola mola</name>
    <name type="common">Ocean sunfish</name>
    <name type="synonym">Tetraodon mola</name>
    <dbReference type="NCBI Taxonomy" id="94237"/>
    <lineage>
        <taxon>Eukaryota</taxon>
        <taxon>Metazoa</taxon>
        <taxon>Chordata</taxon>
        <taxon>Craniata</taxon>
        <taxon>Vertebrata</taxon>
        <taxon>Euteleostomi</taxon>
        <taxon>Actinopterygii</taxon>
        <taxon>Neopterygii</taxon>
        <taxon>Teleostei</taxon>
        <taxon>Neoteleostei</taxon>
        <taxon>Acanthomorphata</taxon>
        <taxon>Eupercaria</taxon>
        <taxon>Tetraodontiformes</taxon>
        <taxon>Molidae</taxon>
        <taxon>Mola</taxon>
    </lineage>
</organism>
<dbReference type="Pfam" id="PF01410">
    <property type="entry name" value="COLFI"/>
    <property type="match status" value="1"/>
</dbReference>
<evidence type="ECO:0000256" key="2">
    <source>
        <dbReference type="ARBA" id="ARBA00022525"/>
    </source>
</evidence>
<evidence type="ECO:0000313" key="8">
    <source>
        <dbReference type="Proteomes" id="UP000261620"/>
    </source>
</evidence>
<name>A0A3Q3WDK6_MOLML</name>
<dbReference type="STRING" id="94237.ENSMMOP00000015151"/>
<comment type="subcellular location">
    <subcellularLocation>
        <location evidence="1">Secreted</location>
        <location evidence="1">Extracellular space</location>
        <location evidence="1">Extracellular matrix</location>
    </subcellularLocation>
</comment>
<keyword evidence="2" id="KW-0964">Secreted</keyword>
<dbReference type="GO" id="GO:0005615">
    <property type="term" value="C:extracellular space"/>
    <property type="evidence" value="ECO:0007669"/>
    <property type="project" value="TreeGrafter"/>
</dbReference>
<keyword evidence="8" id="KW-1185">Reference proteome</keyword>
<reference evidence="7" key="1">
    <citation type="submission" date="2025-08" db="UniProtKB">
        <authorList>
            <consortium name="Ensembl"/>
        </authorList>
    </citation>
    <scope>IDENTIFICATION</scope>
</reference>
<keyword evidence="3" id="KW-0272">Extracellular matrix</keyword>
<dbReference type="GO" id="GO:0005201">
    <property type="term" value="F:extracellular matrix structural constituent"/>
    <property type="evidence" value="ECO:0007669"/>
    <property type="project" value="InterPro"/>
</dbReference>
<evidence type="ECO:0000256" key="4">
    <source>
        <dbReference type="ARBA" id="ARBA00023119"/>
    </source>
</evidence>
<dbReference type="Gene3D" id="2.60.120.1000">
    <property type="match status" value="1"/>
</dbReference>
<dbReference type="GO" id="GO:0031012">
    <property type="term" value="C:extracellular matrix"/>
    <property type="evidence" value="ECO:0007669"/>
    <property type="project" value="TreeGrafter"/>
</dbReference>
<feature type="region of interest" description="Disordered" evidence="5">
    <location>
        <begin position="218"/>
        <end position="242"/>
    </location>
</feature>
<reference evidence="7" key="2">
    <citation type="submission" date="2025-09" db="UniProtKB">
        <authorList>
            <consortium name="Ensembl"/>
        </authorList>
    </citation>
    <scope>IDENTIFICATION</scope>
</reference>
<evidence type="ECO:0000256" key="5">
    <source>
        <dbReference type="SAM" id="MobiDB-lite"/>
    </source>
</evidence>
<accession>A0A3Q3WDK6</accession>
<dbReference type="Gene3D" id="1.20.5.320">
    <property type="entry name" value="6-Phosphogluconate Dehydrogenase, domain 3"/>
    <property type="match status" value="1"/>
</dbReference>
<dbReference type="AlphaFoldDB" id="A0A3Q3WDK6"/>
<feature type="domain" description="Fibrillar collagen NC1" evidence="6">
    <location>
        <begin position="336"/>
        <end position="564"/>
    </location>
</feature>
<evidence type="ECO:0000259" key="6">
    <source>
        <dbReference type="PROSITE" id="PS51461"/>
    </source>
</evidence>
<dbReference type="InterPro" id="IPR000885">
    <property type="entry name" value="Fib_collagen_C"/>
</dbReference>
<dbReference type="Ensembl" id="ENSMMOT00000015399.1">
    <property type="protein sequence ID" value="ENSMMOP00000015151.1"/>
    <property type="gene ID" value="ENSMMOG00000011574.1"/>
</dbReference>
<dbReference type="FunFam" id="2.60.120.1000:FF:000002">
    <property type="entry name" value="Collagen XI alpha 1 chain"/>
    <property type="match status" value="1"/>
</dbReference>
<dbReference type="Proteomes" id="UP000261620">
    <property type="component" value="Unplaced"/>
</dbReference>
<dbReference type="PANTHER" id="PTHR24023:SF1082">
    <property type="entry name" value="COLLAGEN TRIPLE HELIX REPEAT"/>
    <property type="match status" value="1"/>
</dbReference>
<evidence type="ECO:0000256" key="3">
    <source>
        <dbReference type="ARBA" id="ARBA00022530"/>
    </source>
</evidence>
<evidence type="ECO:0000256" key="1">
    <source>
        <dbReference type="ARBA" id="ARBA00004498"/>
    </source>
</evidence>
<protein>
    <recommendedName>
        <fullName evidence="6">Fibrillar collagen NC1 domain-containing protein</fullName>
    </recommendedName>
</protein>
<dbReference type="PANTHER" id="PTHR24023">
    <property type="entry name" value="COLLAGEN ALPHA"/>
    <property type="match status" value="1"/>
</dbReference>
<dbReference type="SMART" id="SM00038">
    <property type="entry name" value="COLFI"/>
    <property type="match status" value="1"/>
</dbReference>
<proteinExistence type="predicted"/>
<sequence length="565" mass="60495">MSLNTVLYKWVYVVHCSQSWPVSVFQGADGEPGPRGLQGMRGAKGDEGLRGFKGASGPSGLQGEDGEAGDPGQAGERGIVGVRGDVGDKGDSGRPGAAGLPGPRGTPGEDGPKGNLGPIGFPGDTGPPGEPGPNVSIFVGPPGASGEPGPTGPPGRRVSSAFCMFGASGTQGPMGKTGPVGPQGHRGNPGPDGLRGIPGPGVSMEGFFLGHGGLLGLIGPPGEPGEKGDRGLPGNQGTQGPKGDEVHIVAISHNNMVKFPPHLFSSIPIHLLLTSLRYLQGPPATMVEPLPIREDRWKRRRHSDSGFGAALFWEDELDIEEFLQGDQPPEETEGMEEIFATLSSMKTEVELMMRPLGTFESPARTCKELMMVQPDYKDGDYWIDPNQGCHKDSIKVYCNFTADGETCLYPDKRIEMVKLAAWNKEKPGSWYSQFRRGKQFTYNDRDGNPVHVVQLTFLKLLSATAKQDFTYTCQNSAGWFDSTSRSYKHALRFRGSNEEELTQAKSPFINAVHDGCQFRKGQERTVIEIDSPSAELLPIIDVAPADFGNSNQKFGFQVGQVCFNG</sequence>
<keyword evidence="4" id="KW-0176">Collagen</keyword>
<dbReference type="Pfam" id="PF01391">
    <property type="entry name" value="Collagen"/>
    <property type="match status" value="1"/>
</dbReference>
<feature type="compositionally biased region" description="Low complexity" evidence="5">
    <location>
        <begin position="94"/>
        <end position="103"/>
    </location>
</feature>
<dbReference type="GO" id="GO:0005581">
    <property type="term" value="C:collagen trimer"/>
    <property type="evidence" value="ECO:0007669"/>
    <property type="project" value="UniProtKB-KW"/>
</dbReference>
<feature type="region of interest" description="Disordered" evidence="5">
    <location>
        <begin position="31"/>
        <end position="197"/>
    </location>
</feature>
<dbReference type="InterPro" id="IPR050149">
    <property type="entry name" value="Collagen_superfamily"/>
</dbReference>
<dbReference type="PROSITE" id="PS51461">
    <property type="entry name" value="NC1_FIB"/>
    <property type="match status" value="1"/>
</dbReference>
<evidence type="ECO:0000313" key="7">
    <source>
        <dbReference type="Ensembl" id="ENSMMOP00000015151.1"/>
    </source>
</evidence>